<protein>
    <recommendedName>
        <fullName evidence="3">IrrE N-terminal-like domain-containing protein</fullName>
    </recommendedName>
</protein>
<reference evidence="1 2" key="1">
    <citation type="submission" date="2016-10" db="EMBL/GenBank/DDBJ databases">
        <authorList>
            <person name="de Groot N.N."/>
        </authorList>
    </citation>
    <scope>NUCLEOTIDE SEQUENCE [LARGE SCALE GENOMIC DNA]</scope>
    <source>
        <strain evidence="1 2">DSM 44908</strain>
    </source>
</reference>
<gene>
    <name evidence="1" type="ORF">SAMN05444374_10185</name>
</gene>
<dbReference type="Proteomes" id="UP000182054">
    <property type="component" value="Unassembled WGS sequence"/>
</dbReference>
<dbReference type="RefSeq" id="WP_068361185.1">
    <property type="nucleotide sequence ID" value="NZ_FOJN01000001.1"/>
</dbReference>
<evidence type="ECO:0000313" key="2">
    <source>
        <dbReference type="Proteomes" id="UP000182054"/>
    </source>
</evidence>
<dbReference type="AlphaFoldDB" id="A0A1I0SF88"/>
<evidence type="ECO:0008006" key="3">
    <source>
        <dbReference type="Google" id="ProtNLM"/>
    </source>
</evidence>
<organism evidence="1 2">
    <name type="scientific">Rhodococcoides kroppenstedtii</name>
    <dbReference type="NCBI Taxonomy" id="293050"/>
    <lineage>
        <taxon>Bacteria</taxon>
        <taxon>Bacillati</taxon>
        <taxon>Actinomycetota</taxon>
        <taxon>Actinomycetes</taxon>
        <taxon>Mycobacteriales</taxon>
        <taxon>Nocardiaceae</taxon>
        <taxon>Rhodococcoides</taxon>
    </lineage>
</organism>
<dbReference type="EMBL" id="FOJN01000001">
    <property type="protein sequence ID" value="SFA38191.1"/>
    <property type="molecule type" value="Genomic_DNA"/>
</dbReference>
<name>A0A1I0SF88_9NOCA</name>
<accession>A0A1I0SF88</accession>
<evidence type="ECO:0000313" key="1">
    <source>
        <dbReference type="EMBL" id="SFA38191.1"/>
    </source>
</evidence>
<dbReference type="GeneID" id="85484155"/>
<proteinExistence type="predicted"/>
<sequence>MTGEEWHPWRHMAEQYPHVVVCTSYELPRGVRGLVQGDRIWLCRTLDTAGRRTTLSHEIGHLERGVLDHPRHSMYVRREERIVDQIAARRLITIPSLIDTLRWTRDPIEMADALWTTPRMVECRMNSLDPIETAELEHALEDEW</sequence>